<keyword evidence="1" id="KW-0732">Signal</keyword>
<comment type="caution">
    <text evidence="2">The sequence shown here is derived from an EMBL/GenBank/DDBJ whole genome shotgun (WGS) entry which is preliminary data.</text>
</comment>
<evidence type="ECO:0000256" key="1">
    <source>
        <dbReference type="SAM" id="SignalP"/>
    </source>
</evidence>
<evidence type="ECO:0000313" key="2">
    <source>
        <dbReference type="EMBL" id="GGH26994.1"/>
    </source>
</evidence>
<organism evidence="2 3">
    <name type="scientific">Dyadobacter endophyticus</name>
    <dbReference type="NCBI Taxonomy" id="1749036"/>
    <lineage>
        <taxon>Bacteria</taxon>
        <taxon>Pseudomonadati</taxon>
        <taxon>Bacteroidota</taxon>
        <taxon>Cytophagia</taxon>
        <taxon>Cytophagales</taxon>
        <taxon>Spirosomataceae</taxon>
        <taxon>Dyadobacter</taxon>
    </lineage>
</organism>
<accession>A0ABQ1YI13</accession>
<proteinExistence type="predicted"/>
<dbReference type="EMBL" id="BMIA01000001">
    <property type="protein sequence ID" value="GGH26994.1"/>
    <property type="molecule type" value="Genomic_DNA"/>
</dbReference>
<evidence type="ECO:0000313" key="3">
    <source>
        <dbReference type="Proteomes" id="UP000600214"/>
    </source>
</evidence>
<sequence length="179" mass="20089">MKAQYIIPILFFSTLAALSVSCSDDVVVTNEQEVYFEIHYTNQAWGNQFKGFLIDKQGQVRTYDMPASWKGNDLQSILSKEDMDANTSQTTISSIKIATADLNKYIDASRKISGDSFSKPLNGGADLGLTRFYSYTYDADKKTYSPVLLRQIGNVIIHNQNANAKEVADWLAKVMDEVY</sequence>
<dbReference type="Proteomes" id="UP000600214">
    <property type="component" value="Unassembled WGS sequence"/>
</dbReference>
<feature type="chain" id="PRO_5047359634" evidence="1">
    <location>
        <begin position="23"/>
        <end position="179"/>
    </location>
</feature>
<keyword evidence="3" id="KW-1185">Reference proteome</keyword>
<name>A0ABQ1YI13_9BACT</name>
<dbReference type="PROSITE" id="PS51257">
    <property type="entry name" value="PROKAR_LIPOPROTEIN"/>
    <property type="match status" value="1"/>
</dbReference>
<feature type="signal peptide" evidence="1">
    <location>
        <begin position="1"/>
        <end position="22"/>
    </location>
</feature>
<protein>
    <submittedName>
        <fullName evidence="2">Uncharacterized protein</fullName>
    </submittedName>
</protein>
<gene>
    <name evidence="2" type="ORF">GCM10007423_12400</name>
</gene>
<dbReference type="RefSeq" id="WP_188929705.1">
    <property type="nucleotide sequence ID" value="NZ_BMIA01000001.1"/>
</dbReference>
<reference evidence="3" key="1">
    <citation type="journal article" date="2019" name="Int. J. Syst. Evol. Microbiol.">
        <title>The Global Catalogue of Microorganisms (GCM) 10K type strain sequencing project: providing services to taxonomists for standard genome sequencing and annotation.</title>
        <authorList>
            <consortium name="The Broad Institute Genomics Platform"/>
            <consortium name="The Broad Institute Genome Sequencing Center for Infectious Disease"/>
            <person name="Wu L."/>
            <person name="Ma J."/>
        </authorList>
    </citation>
    <scope>NUCLEOTIDE SEQUENCE [LARGE SCALE GENOMIC DNA]</scope>
    <source>
        <strain evidence="3">CGMCC 1.15288</strain>
    </source>
</reference>